<dbReference type="Proteomes" id="UP000316270">
    <property type="component" value="Chromosome 11"/>
</dbReference>
<keyword evidence="10 19" id="KW-1133">Transmembrane helix</keyword>
<evidence type="ECO:0000256" key="9">
    <source>
        <dbReference type="ARBA" id="ARBA00022882"/>
    </source>
</evidence>
<keyword evidence="2" id="KW-0813">Transport</keyword>
<dbReference type="InterPro" id="IPR005821">
    <property type="entry name" value="Ion_trans_dom"/>
</dbReference>
<keyword evidence="12 19" id="KW-0472">Membrane</keyword>
<comment type="function">
    <text evidence="15">Voltage-gated, high-affinity calcium channel that functions together with MID1 to mediate calcium entry into cells. Required during conditions of environmental stress.</text>
</comment>
<accession>A0A517LG58</accession>
<evidence type="ECO:0000256" key="16">
    <source>
        <dbReference type="ARBA" id="ARBA00061395"/>
    </source>
</evidence>
<dbReference type="Gene3D" id="1.10.238.10">
    <property type="entry name" value="EF-hand"/>
    <property type="match status" value="1"/>
</dbReference>
<dbReference type="InterPro" id="IPR002048">
    <property type="entry name" value="EF_hand_dom"/>
</dbReference>
<evidence type="ECO:0000256" key="15">
    <source>
        <dbReference type="ARBA" id="ARBA00057587"/>
    </source>
</evidence>
<feature type="compositionally biased region" description="Polar residues" evidence="18">
    <location>
        <begin position="12"/>
        <end position="28"/>
    </location>
</feature>
<evidence type="ECO:0000256" key="3">
    <source>
        <dbReference type="ARBA" id="ARBA00022475"/>
    </source>
</evidence>
<keyword evidence="22" id="KW-1185">Reference proteome</keyword>
<feature type="compositionally biased region" description="Low complexity" evidence="18">
    <location>
        <begin position="292"/>
        <end position="304"/>
    </location>
</feature>
<reference evidence="21 22" key="1">
    <citation type="submission" date="2019-07" db="EMBL/GenBank/DDBJ databases">
        <title>Finished genome of Venturia effusa.</title>
        <authorList>
            <person name="Young C.A."/>
            <person name="Cox M.P."/>
            <person name="Ganley A.R.D."/>
            <person name="David W.J."/>
        </authorList>
    </citation>
    <scope>NUCLEOTIDE SEQUENCE [LARGE SCALE GENOMIC DNA]</scope>
    <source>
        <strain evidence="22">albino</strain>
    </source>
</reference>
<dbReference type="GO" id="GO:0098703">
    <property type="term" value="P:calcium ion import across plasma membrane"/>
    <property type="evidence" value="ECO:0007669"/>
    <property type="project" value="TreeGrafter"/>
</dbReference>
<feature type="region of interest" description="Disordered" evidence="18">
    <location>
        <begin position="1094"/>
        <end position="1118"/>
    </location>
</feature>
<feature type="region of interest" description="Disordered" evidence="18">
    <location>
        <begin position="120"/>
        <end position="146"/>
    </location>
</feature>
<dbReference type="GO" id="GO:0005509">
    <property type="term" value="F:calcium ion binding"/>
    <property type="evidence" value="ECO:0007669"/>
    <property type="project" value="InterPro"/>
</dbReference>
<keyword evidence="4" id="KW-0597">Phosphoprotein</keyword>
<dbReference type="PANTHER" id="PTHR45628">
    <property type="entry name" value="VOLTAGE-DEPENDENT CALCIUM CHANNEL TYPE A SUBUNIT ALPHA-1"/>
    <property type="match status" value="1"/>
</dbReference>
<feature type="compositionally biased region" description="Low complexity" evidence="18">
    <location>
        <begin position="2137"/>
        <end position="2170"/>
    </location>
</feature>
<evidence type="ECO:0000256" key="1">
    <source>
        <dbReference type="ARBA" id="ARBA00004651"/>
    </source>
</evidence>
<dbReference type="GO" id="GO:0005891">
    <property type="term" value="C:voltage-gated calcium channel complex"/>
    <property type="evidence" value="ECO:0007669"/>
    <property type="project" value="TreeGrafter"/>
</dbReference>
<evidence type="ECO:0000256" key="7">
    <source>
        <dbReference type="ARBA" id="ARBA00022692"/>
    </source>
</evidence>
<feature type="transmembrane region" description="Helical" evidence="19">
    <location>
        <begin position="1368"/>
        <end position="1389"/>
    </location>
</feature>
<feature type="transmembrane region" description="Helical" evidence="19">
    <location>
        <begin position="1789"/>
        <end position="1814"/>
    </location>
</feature>
<evidence type="ECO:0000256" key="14">
    <source>
        <dbReference type="ARBA" id="ARBA00023303"/>
    </source>
</evidence>
<feature type="transmembrane region" description="Helical" evidence="19">
    <location>
        <begin position="1577"/>
        <end position="1597"/>
    </location>
</feature>
<evidence type="ECO:0000256" key="8">
    <source>
        <dbReference type="ARBA" id="ARBA00022837"/>
    </source>
</evidence>
<feature type="compositionally biased region" description="Polar residues" evidence="18">
    <location>
        <begin position="230"/>
        <end position="259"/>
    </location>
</feature>
<feature type="transmembrane region" description="Helical" evidence="19">
    <location>
        <begin position="1609"/>
        <end position="1627"/>
    </location>
</feature>
<keyword evidence="5" id="KW-0109">Calcium transport</keyword>
<feature type="transmembrane region" description="Helical" evidence="19">
    <location>
        <begin position="1307"/>
        <end position="1327"/>
    </location>
</feature>
<dbReference type="Pfam" id="PF00520">
    <property type="entry name" value="Ion_trans"/>
    <property type="match status" value="4"/>
</dbReference>
<feature type="transmembrane region" description="Helical" evidence="19">
    <location>
        <begin position="525"/>
        <end position="544"/>
    </location>
</feature>
<feature type="domain" description="EF-hand" evidence="20">
    <location>
        <begin position="1833"/>
        <end position="1868"/>
    </location>
</feature>
<feature type="compositionally biased region" description="Basic and acidic residues" evidence="18">
    <location>
        <begin position="314"/>
        <end position="333"/>
    </location>
</feature>
<feature type="region of interest" description="Disordered" evidence="18">
    <location>
        <begin position="1"/>
        <end position="102"/>
    </location>
</feature>
<gene>
    <name evidence="21" type="ORF">FKW77_008439</name>
</gene>
<feature type="transmembrane region" description="Helical" evidence="19">
    <location>
        <begin position="1226"/>
        <end position="1252"/>
    </location>
</feature>
<evidence type="ECO:0000256" key="6">
    <source>
        <dbReference type="ARBA" id="ARBA00022673"/>
    </source>
</evidence>
<feature type="transmembrane region" description="Helical" evidence="19">
    <location>
        <begin position="720"/>
        <end position="753"/>
    </location>
</feature>
<dbReference type="InterPro" id="IPR027359">
    <property type="entry name" value="Volt_channel_dom_sf"/>
</dbReference>
<keyword evidence="11" id="KW-0406">Ion transport</keyword>
<evidence type="ECO:0000256" key="17">
    <source>
        <dbReference type="ARBA" id="ARBA00067459"/>
    </source>
</evidence>
<feature type="transmembrane region" description="Helical" evidence="19">
    <location>
        <begin position="993"/>
        <end position="1016"/>
    </location>
</feature>
<dbReference type="FunFam" id="1.10.287.70:FF:000093">
    <property type="entry name" value="Calcium channel subunit Cch1"/>
    <property type="match status" value="1"/>
</dbReference>
<comment type="similarity">
    <text evidence="16">Belongs to the calcium channel alpha-1 subunit (TC 1.A.1.11) family.</text>
</comment>
<evidence type="ECO:0000256" key="18">
    <source>
        <dbReference type="SAM" id="MobiDB-lite"/>
    </source>
</evidence>
<feature type="transmembrane region" description="Helical" evidence="19">
    <location>
        <begin position="407"/>
        <end position="425"/>
    </location>
</feature>
<evidence type="ECO:0000256" key="12">
    <source>
        <dbReference type="ARBA" id="ARBA00023136"/>
    </source>
</evidence>
<keyword evidence="7 19" id="KW-0812">Transmembrane</keyword>
<feature type="transmembrane region" description="Helical" evidence="19">
    <location>
        <begin position="1639"/>
        <end position="1659"/>
    </location>
</feature>
<comment type="subcellular location">
    <subcellularLocation>
        <location evidence="1">Cell membrane</location>
        <topology evidence="1">Multi-pass membrane protein</topology>
    </subcellularLocation>
</comment>
<evidence type="ECO:0000313" key="22">
    <source>
        <dbReference type="Proteomes" id="UP000316270"/>
    </source>
</evidence>
<dbReference type="EMBL" id="CP042195">
    <property type="protein sequence ID" value="QDS74599.1"/>
    <property type="molecule type" value="Genomic_DNA"/>
</dbReference>
<dbReference type="FunFam" id="1.20.120.350:FF:000063">
    <property type="entry name" value="Calcium channel subunit Cch1"/>
    <property type="match status" value="1"/>
</dbReference>
<dbReference type="FunFam" id="1.10.287.70:FF:000118">
    <property type="entry name" value="Calcium channel subunit Cch1"/>
    <property type="match status" value="1"/>
</dbReference>
<proteinExistence type="inferred from homology"/>
<dbReference type="GO" id="GO:0008331">
    <property type="term" value="F:high voltage-gated calcium channel activity"/>
    <property type="evidence" value="ECO:0007669"/>
    <property type="project" value="TreeGrafter"/>
</dbReference>
<evidence type="ECO:0000256" key="10">
    <source>
        <dbReference type="ARBA" id="ARBA00022989"/>
    </source>
</evidence>
<dbReference type="FunFam" id="1.20.120.350:FF:000079">
    <property type="entry name" value="Calcium channel subunit Cch1"/>
    <property type="match status" value="1"/>
</dbReference>
<name>A0A517LG58_9PEZI</name>
<dbReference type="OrthoDB" id="416585at2759"/>
<keyword evidence="3" id="KW-1003">Cell membrane</keyword>
<feature type="transmembrane region" description="Helical" evidence="19">
    <location>
        <begin position="827"/>
        <end position="846"/>
    </location>
</feature>
<feature type="transmembrane region" description="Helical" evidence="19">
    <location>
        <begin position="959"/>
        <end position="981"/>
    </location>
</feature>
<feature type="transmembrane region" description="Helical" evidence="19">
    <location>
        <begin position="797"/>
        <end position="815"/>
    </location>
</feature>
<feature type="transmembrane region" description="Helical" evidence="19">
    <location>
        <begin position="550"/>
        <end position="575"/>
    </location>
</feature>
<organism evidence="21 22">
    <name type="scientific">Venturia effusa</name>
    <dbReference type="NCBI Taxonomy" id="50376"/>
    <lineage>
        <taxon>Eukaryota</taxon>
        <taxon>Fungi</taxon>
        <taxon>Dikarya</taxon>
        <taxon>Ascomycota</taxon>
        <taxon>Pezizomycotina</taxon>
        <taxon>Dothideomycetes</taxon>
        <taxon>Pleosporomycetidae</taxon>
        <taxon>Venturiales</taxon>
        <taxon>Venturiaceae</taxon>
        <taxon>Venturia</taxon>
    </lineage>
</organism>
<protein>
    <recommendedName>
        <fullName evidence="17">Calcium-channel protein CCH1</fullName>
    </recommendedName>
</protein>
<keyword evidence="13" id="KW-0325">Glycoprotein</keyword>
<evidence type="ECO:0000256" key="4">
    <source>
        <dbReference type="ARBA" id="ARBA00022553"/>
    </source>
</evidence>
<evidence type="ECO:0000256" key="19">
    <source>
        <dbReference type="SAM" id="Phobius"/>
    </source>
</evidence>
<feature type="region of interest" description="Disordered" evidence="18">
    <location>
        <begin position="2040"/>
        <end position="2211"/>
    </location>
</feature>
<evidence type="ECO:0000313" key="21">
    <source>
        <dbReference type="EMBL" id="QDS74599.1"/>
    </source>
</evidence>
<evidence type="ECO:0000256" key="2">
    <source>
        <dbReference type="ARBA" id="ARBA00022448"/>
    </source>
</evidence>
<keyword evidence="8" id="KW-0106">Calcium</keyword>
<dbReference type="PROSITE" id="PS50222">
    <property type="entry name" value="EF_HAND_2"/>
    <property type="match status" value="1"/>
</dbReference>
<feature type="transmembrane region" description="Helical" evidence="19">
    <location>
        <begin position="1695"/>
        <end position="1720"/>
    </location>
</feature>
<evidence type="ECO:0000256" key="11">
    <source>
        <dbReference type="ARBA" id="ARBA00023065"/>
    </source>
</evidence>
<dbReference type="SUPFAM" id="SSF81324">
    <property type="entry name" value="Voltage-gated potassium channels"/>
    <property type="match status" value="4"/>
</dbReference>
<evidence type="ECO:0000259" key="20">
    <source>
        <dbReference type="PROSITE" id="PS50222"/>
    </source>
</evidence>
<dbReference type="STRING" id="50376.A0A517LG58"/>
<dbReference type="Gene3D" id="1.10.287.70">
    <property type="match status" value="4"/>
</dbReference>
<dbReference type="InterPro" id="IPR050599">
    <property type="entry name" value="VDCC_alpha-1_subunit"/>
</dbReference>
<keyword evidence="14" id="KW-0407">Ion channel</keyword>
<dbReference type="Gene3D" id="1.20.120.350">
    <property type="entry name" value="Voltage-gated potassium channels. Chain C"/>
    <property type="match status" value="5"/>
</dbReference>
<dbReference type="PANTHER" id="PTHR45628:SF7">
    <property type="entry name" value="VOLTAGE-DEPENDENT CALCIUM CHANNEL TYPE A SUBUNIT ALPHA-1"/>
    <property type="match status" value="1"/>
</dbReference>
<feature type="compositionally biased region" description="Polar residues" evidence="18">
    <location>
        <begin position="2079"/>
        <end position="2098"/>
    </location>
</feature>
<feature type="transmembrane region" description="Helical" evidence="19">
    <location>
        <begin position="365"/>
        <end position="387"/>
    </location>
</feature>
<sequence length="2211" mass="247829">MDSRETNHRRNSSTPQIPLQDLSPPQRNGSDEDSDSPITRQRAISDLVDRLSGGWPGRPLGPSYTPIGGRDPDGTRQSIGAHLSIPQEGQASYQGEHVSPTSPVDGAAFGAATSGFAGLSFEDAGSEPTGSLGMSNWDHNDSSPSLQTTELAETAWEGDDYFTPSTSSNDRTPLADSRYLQPIAGVPTPSTPTGQSENRSSRSRSVKFSTRSTPTRGSRLGDDLAVAELGTTSSDGARTSGSIRRSLSPSAAGSTLQRAGTIVRNMSTRIVNLSNEADVVDRTLKRKSSVPSRGSEASARSSASVTGMDGPNDEDVHRPPEKAPTLEEMELPRRRSSTRDANPLKGKSLGIFSHDNKLRMKLCDFLVHPVTEPLVFLLIVLQTVILAVDSNTRVEYNSTPPPWGQSWIDWFLLILFSIYTVEIIIRSIVSGLLVNPIEYSTINRKVGLVKAMKDKFGNVLGTPQTRPGHTDASQSKFGPNNPGILRSFTTNMSGTAMLDVKGSSKAHQRARLAHRAYLRHSFNRLDFLAVTSYWISFILAFFHLEGSRHLYIFRMLSCLRILRLLFLTSGTTIILRSLKKAAGLLTNVAFLIGFFWLLFAVVGLQSFKSSLRRQCVWFDPGDNTSQTNYTNSMQFCGGWLDGNLTAQPWLLLNDDGLWVNGSSTPKGFTCPKNSKCLQQTNPYNSTVSFDNIFQSLELVFVIMTSNTFSDLMYYLTNSDYLSAAIFFACGIVIMFFWLVNLLIAVITSSFAVIREEGRASAFTGQDSDAGSLAERERQEAAAPKMSSLQKFFNMTDWFWVVLISFDLVVQCLRSAEMGLGRKRFIENTETIVTLLLLLEIILRFVVDWRRFFKSKRNIMDLALAIITSIIQLPPIKRSEEIYPWLTLFQILRTYRVVLAVPITRNLIMTVLGNFTGLLNLILFVFLLTFLAAILASQMFRGSLPPNDSSGNTINITFDGMWNSFLGMYQIFSSENWTTIMYNVTNYDVFYNTAWMGAAFFVLWFILANFIVLNMFIAVIQENFDISEDEKRLQQVKAFLQQKDLGGHSTGNLSLSTIFKYSLVSGRKRDPLNFGSATTEMLLKDAVVKDFLDQDDEGPGIASPPPASGPGLRNAPTTRVVDSGPVASWWGTVVSRFRHREPNPFYSRLEFSRAYEDLDPRMMAKEVMSARDRRKRAQRDYLLKHPKYNVSLFVFPPNSRLRRICQRIVGPGRGGDRIEGVAPSVPVWYAFSAFIYCAIVAMVILACVTTPLYQKVYFRNRNRNRNHDMSVKNWFVYTDMGFAILFTVEACIKVIADGLFFTPNAYFRGSWGAIDGLVLITLWINVLTQLNNEGSVSRAVGAFKALRALRLLNVSDSARNNFHSVIVRGGLKVLSAAFVAIALLIPFAVYGLNLFVGKMQACNDTNPTWNSNYTASISNLHDCVGEYMTNSNPSNWNILAPRVVANSYYSFDDFGSSLFILFQIVSQEGWIDVMWRAISIVGVGQQPQEFNSYFNAVFFVVFNLLGAVFVLTLFVSVFMRNYTEQTGVAYLTTDQRSWLELRKLLRQISPSKRPLANEKRESWKEWCYRRAVRKTGKWQRFVTVILVIHLVLLCIEFYPTKAWWDRTRDVVFFIFSLIYASNLAIRMIGLTWTRFRRSSWDLYATVAVSLAVVTSVLVIASPSNWFIGRMHKFVLVSISLLLIPRNNQLDQLFKTAAASLPLILNLLATWFVLFLTFAIALTQTFGLTKFNTNENANVNFRTVPKALILLFRTSVGEGWNQIMEDFAEMRPPYCVVGDRFSEGDCGSPNWARFLFIAWNILSMYIFVNLFVSLIYESFSYVYQRSSGLSVISREEIRRFKQAWAEFDPQGTGYISKEAFPRLLGELSGVFEMRIYDGDFSVASLIEDCSVARRESSLPVEAQSAPREIDIKKLNARLAELPIKEIQRRRNRMNKFYEEVLVSSDHDRGISFTSLLMILAHYKVINDNRSLRLHEFLRRRARLQRVEEAVRRNVVIGFFDTVYWSRQFKNHMESKHASRMTMIPQFTVPEIFVDEAAHDSNGVSPFDGPSLGPHSSAPSTAVSSPRVGAITPLPGSEVREPTQSTAGLSRSSTNSIQHTPDPSPIRARAPPLTIPHTPQTHERNGSENSENWQFAAAMSPSSRSGPSSPLGVEPAEGSGAARSRANSSVSARDVLEVLEDSAWGESIRKSFSTRRPAPHPDDHGSGGVPRFSR</sequence>
<feature type="transmembrane region" description="Helical" evidence="19">
    <location>
        <begin position="1273"/>
        <end position="1295"/>
    </location>
</feature>
<feature type="transmembrane region" description="Helical" evidence="19">
    <location>
        <begin position="582"/>
        <end position="604"/>
    </location>
</feature>
<evidence type="ECO:0000256" key="13">
    <source>
        <dbReference type="ARBA" id="ARBA00023180"/>
    </source>
</evidence>
<evidence type="ECO:0000256" key="5">
    <source>
        <dbReference type="ARBA" id="ARBA00022568"/>
    </source>
</evidence>
<feature type="transmembrane region" description="Helical" evidence="19">
    <location>
        <begin position="914"/>
        <end position="939"/>
    </location>
</feature>
<keyword evidence="9" id="KW-0851">Voltage-gated channel</keyword>
<feature type="region of interest" description="Disordered" evidence="18">
    <location>
        <begin position="180"/>
        <end position="259"/>
    </location>
</feature>
<feature type="transmembrane region" description="Helical" evidence="19">
    <location>
        <begin position="1492"/>
        <end position="1514"/>
    </location>
</feature>
<feature type="region of interest" description="Disordered" evidence="18">
    <location>
        <begin position="282"/>
        <end position="340"/>
    </location>
</feature>
<feature type="compositionally biased region" description="Polar residues" evidence="18">
    <location>
        <begin position="206"/>
        <end position="216"/>
    </location>
</feature>
<keyword evidence="6" id="KW-0107">Calcium channel</keyword>